<dbReference type="GO" id="GO:0032259">
    <property type="term" value="P:methylation"/>
    <property type="evidence" value="ECO:0007669"/>
    <property type="project" value="UniProtKB-KW"/>
</dbReference>
<dbReference type="EMBL" id="JBHSBB010000007">
    <property type="protein sequence ID" value="MFC4031350.1"/>
    <property type="molecule type" value="Genomic_DNA"/>
</dbReference>
<name>A0ABV8HHD6_9ACTN</name>
<keyword evidence="3" id="KW-0808">Transferase</keyword>
<dbReference type="GO" id="GO:0061542">
    <property type="term" value="F:3-demethylubiquinol 3-O-methyltransferase activity"/>
    <property type="evidence" value="ECO:0007669"/>
    <property type="project" value="UniProtKB-EC"/>
</dbReference>
<sequence>MSPPLTAVPAGRRHAWWSADPYTRALRTGRGPLFLHRADGRLLPLDVERWCARPDAADLTVLARCGGAVLDVGCGPGRLVTALAEQGRPALGIDVSGEAVRRTRRAGGTALVRSVFESLPREGRWRTALLMDGNIGIGGDPVALLTRMAQVVHPAGAVIVETAPPGTDDDLDELSQVRLDNGAGPHGDTFLWSRVGPLALNRHAEAAGWTAVGGWTAGERRFVALRPSTRATAPGGRRPAAREGAVRAVRVPGPAGDDG</sequence>
<organism evidence="3 4">
    <name type="scientific">Streptomyces polygonati</name>
    <dbReference type="NCBI Taxonomy" id="1617087"/>
    <lineage>
        <taxon>Bacteria</taxon>
        <taxon>Bacillati</taxon>
        <taxon>Actinomycetota</taxon>
        <taxon>Actinomycetes</taxon>
        <taxon>Kitasatosporales</taxon>
        <taxon>Streptomycetaceae</taxon>
        <taxon>Streptomyces</taxon>
    </lineage>
</organism>
<protein>
    <submittedName>
        <fullName evidence="3">Class I SAM-dependent methyltransferase</fullName>
        <ecNumber evidence="3">2.1.1.222</ecNumber>
        <ecNumber evidence="3">2.1.1.64</ecNumber>
    </submittedName>
</protein>
<dbReference type="Proteomes" id="UP001595765">
    <property type="component" value="Unassembled WGS sequence"/>
</dbReference>
<keyword evidence="4" id="KW-1185">Reference proteome</keyword>
<feature type="compositionally biased region" description="Low complexity" evidence="1">
    <location>
        <begin position="230"/>
        <end position="239"/>
    </location>
</feature>
<dbReference type="EC" id="2.1.1.222" evidence="3"/>
<accession>A0ABV8HHD6</accession>
<feature type="domain" description="Methyltransferase" evidence="2">
    <location>
        <begin position="69"/>
        <end position="156"/>
    </location>
</feature>
<evidence type="ECO:0000259" key="2">
    <source>
        <dbReference type="Pfam" id="PF13649"/>
    </source>
</evidence>
<keyword evidence="3" id="KW-0489">Methyltransferase</keyword>
<reference evidence="4" key="1">
    <citation type="journal article" date="2019" name="Int. J. Syst. Evol. Microbiol.">
        <title>The Global Catalogue of Microorganisms (GCM) 10K type strain sequencing project: providing services to taxonomists for standard genome sequencing and annotation.</title>
        <authorList>
            <consortium name="The Broad Institute Genomics Platform"/>
            <consortium name="The Broad Institute Genome Sequencing Center for Infectious Disease"/>
            <person name="Wu L."/>
            <person name="Ma J."/>
        </authorList>
    </citation>
    <scope>NUCLEOTIDE SEQUENCE [LARGE SCALE GENOMIC DNA]</scope>
    <source>
        <strain evidence="4">CGMCC 4.7237</strain>
    </source>
</reference>
<dbReference type="InterPro" id="IPR029063">
    <property type="entry name" value="SAM-dependent_MTases_sf"/>
</dbReference>
<dbReference type="Pfam" id="PF13649">
    <property type="entry name" value="Methyltransf_25"/>
    <property type="match status" value="1"/>
</dbReference>
<feature type="region of interest" description="Disordered" evidence="1">
    <location>
        <begin position="230"/>
        <end position="259"/>
    </location>
</feature>
<comment type="caution">
    <text evidence="3">The sequence shown here is derived from an EMBL/GenBank/DDBJ whole genome shotgun (WGS) entry which is preliminary data.</text>
</comment>
<dbReference type="Gene3D" id="3.40.50.150">
    <property type="entry name" value="Vaccinia Virus protein VP39"/>
    <property type="match status" value="1"/>
</dbReference>
<dbReference type="InterPro" id="IPR041698">
    <property type="entry name" value="Methyltransf_25"/>
</dbReference>
<proteinExistence type="predicted"/>
<evidence type="ECO:0000256" key="1">
    <source>
        <dbReference type="SAM" id="MobiDB-lite"/>
    </source>
</evidence>
<dbReference type="EC" id="2.1.1.64" evidence="3"/>
<dbReference type="GO" id="GO:0102208">
    <property type="term" value="F:2-polyprenyl-6-hydroxyphenol methylase activity"/>
    <property type="evidence" value="ECO:0007669"/>
    <property type="project" value="UniProtKB-EC"/>
</dbReference>
<gene>
    <name evidence="3" type="ORF">ACFO3J_07655</name>
</gene>
<dbReference type="CDD" id="cd02440">
    <property type="entry name" value="AdoMet_MTases"/>
    <property type="match status" value="1"/>
</dbReference>
<evidence type="ECO:0000313" key="3">
    <source>
        <dbReference type="EMBL" id="MFC4031350.1"/>
    </source>
</evidence>
<dbReference type="RefSeq" id="WP_386427422.1">
    <property type="nucleotide sequence ID" value="NZ_JBHSBB010000007.1"/>
</dbReference>
<dbReference type="SUPFAM" id="SSF53335">
    <property type="entry name" value="S-adenosyl-L-methionine-dependent methyltransferases"/>
    <property type="match status" value="1"/>
</dbReference>
<evidence type="ECO:0000313" key="4">
    <source>
        <dbReference type="Proteomes" id="UP001595765"/>
    </source>
</evidence>